<dbReference type="RefSeq" id="WP_084309522.1">
    <property type="nucleotide sequence ID" value="NZ_FNIJ01000008.1"/>
</dbReference>
<keyword evidence="1" id="KW-0472">Membrane</keyword>
<evidence type="ECO:0008006" key="4">
    <source>
        <dbReference type="Google" id="ProtNLM"/>
    </source>
</evidence>
<dbReference type="OrthoDB" id="7024310at2"/>
<keyword evidence="3" id="KW-1185">Reference proteome</keyword>
<dbReference type="AlphaFoldDB" id="A0A1H0HKH7"/>
<organism evidence="2 3">
    <name type="scientific">Pseudomonas jinjuensis</name>
    <dbReference type="NCBI Taxonomy" id="198616"/>
    <lineage>
        <taxon>Bacteria</taxon>
        <taxon>Pseudomonadati</taxon>
        <taxon>Pseudomonadota</taxon>
        <taxon>Gammaproteobacteria</taxon>
        <taxon>Pseudomonadales</taxon>
        <taxon>Pseudomonadaceae</taxon>
        <taxon>Pseudomonas</taxon>
    </lineage>
</organism>
<accession>A0A1H0HKH7</accession>
<proteinExistence type="predicted"/>
<dbReference type="Proteomes" id="UP000242957">
    <property type="component" value="Unassembled WGS sequence"/>
</dbReference>
<feature type="transmembrane region" description="Helical" evidence="1">
    <location>
        <begin position="25"/>
        <end position="42"/>
    </location>
</feature>
<name>A0A1H0HKH7_9PSED</name>
<protein>
    <recommendedName>
        <fullName evidence="4">Multidrug transporter</fullName>
    </recommendedName>
</protein>
<keyword evidence="1" id="KW-0812">Transmembrane</keyword>
<dbReference type="EMBL" id="FNIJ01000008">
    <property type="protein sequence ID" value="SDO19341.1"/>
    <property type="molecule type" value="Genomic_DNA"/>
</dbReference>
<evidence type="ECO:0000256" key="1">
    <source>
        <dbReference type="SAM" id="Phobius"/>
    </source>
</evidence>
<reference evidence="3" key="1">
    <citation type="submission" date="2016-10" db="EMBL/GenBank/DDBJ databases">
        <authorList>
            <person name="Varghese N."/>
            <person name="Submissions S."/>
        </authorList>
    </citation>
    <scope>NUCLEOTIDE SEQUENCE [LARGE SCALE GENOMIC DNA]</scope>
    <source>
        <strain evidence="3">JCM 21621</strain>
    </source>
</reference>
<sequence length="154" mass="17104">MLFGILLIATWVVLLIVYPTRALPVSAAALAGLALVALWAIWQDSSERRDLERLELRIAYAPTQCPADRPLALTLKNGSQRPLRELRWKIAAYRPGDTTDLAENLYEAPRYRGPGALLGGDSWSDCLPVPPLRPGYRASTLEFRAERIEGSFGE</sequence>
<keyword evidence="1" id="KW-1133">Transmembrane helix</keyword>
<gene>
    <name evidence="2" type="ORF">SAMN05216193_108263</name>
</gene>
<evidence type="ECO:0000313" key="2">
    <source>
        <dbReference type="EMBL" id="SDO19341.1"/>
    </source>
</evidence>
<evidence type="ECO:0000313" key="3">
    <source>
        <dbReference type="Proteomes" id="UP000242957"/>
    </source>
</evidence>
<dbReference type="STRING" id="198616.SAMN05216193_108263"/>